<sequence>MARIVFGLATSHGPMLSTPPDLWRLRASADQKNQAHWYRGESLDYDSLLARRAPGFAAQLEPAAQQSSFDRCQRALDRLADRFAQAAPDVVLVLGNDQSEVFTEELVPAFTIYTGAAIENIPLSEEAVARLPPGIAIAEESHCPPGGATYAGAPELAGHLVSSLIDQEFDVATSTGMPRSLKAQEGIPHAFGYIYRRIMRDAPPPSVPIFTNVGVGLNRPRLRRCLAFGHALKRAIDILPADLRVAVVASGGLTHFCVDEELDRQVLDALMRRDEAALAAIPEAMFNGNTAEIRSWYPLAAAMHDSGLRMELLDYVACYRTPAGTGSAMGFAVWE</sequence>
<evidence type="ECO:0000313" key="3">
    <source>
        <dbReference type="Proteomes" id="UP000277294"/>
    </source>
</evidence>
<evidence type="ECO:0000313" key="2">
    <source>
        <dbReference type="EMBL" id="VCU68856.1"/>
    </source>
</evidence>
<gene>
    <name evidence="2" type="primary">ligB_4</name>
    <name evidence="2" type="ORF">PIGHUM_00915</name>
</gene>
<dbReference type="InterPro" id="IPR034938">
    <property type="entry name" value="3MGA_Dioxygenase"/>
</dbReference>
<dbReference type="GO" id="GO:0018579">
    <property type="term" value="F:protocatechuate 4,5-dioxygenase activity"/>
    <property type="evidence" value="ECO:0007669"/>
    <property type="project" value="UniProtKB-EC"/>
</dbReference>
<name>A0A3P4AZT6_9BURK</name>
<dbReference type="InterPro" id="IPR004183">
    <property type="entry name" value="Xdiol_dOase_suB"/>
</dbReference>
<protein>
    <submittedName>
        <fullName evidence="2">Protocatechuate 4,5-dioxygenase beta chain</fullName>
        <ecNumber evidence="2">1.13.11.8</ecNumber>
    </submittedName>
</protein>
<organism evidence="2 3">
    <name type="scientific">Pigmentiphaga humi</name>
    <dbReference type="NCBI Taxonomy" id="2478468"/>
    <lineage>
        <taxon>Bacteria</taxon>
        <taxon>Pseudomonadati</taxon>
        <taxon>Pseudomonadota</taxon>
        <taxon>Betaproteobacteria</taxon>
        <taxon>Burkholderiales</taxon>
        <taxon>Alcaligenaceae</taxon>
        <taxon>Pigmentiphaga</taxon>
    </lineage>
</organism>
<evidence type="ECO:0000259" key="1">
    <source>
        <dbReference type="Pfam" id="PF02900"/>
    </source>
</evidence>
<reference evidence="2 3" key="1">
    <citation type="submission" date="2018-10" db="EMBL/GenBank/DDBJ databases">
        <authorList>
            <person name="Criscuolo A."/>
        </authorList>
    </citation>
    <scope>NUCLEOTIDE SEQUENCE [LARGE SCALE GENOMIC DNA]</scope>
    <source>
        <strain evidence="2">DnA1</strain>
    </source>
</reference>
<dbReference type="RefSeq" id="WP_124078113.1">
    <property type="nucleotide sequence ID" value="NZ_UWPJ01000008.1"/>
</dbReference>
<dbReference type="Gene3D" id="3.40.830.10">
    <property type="entry name" value="LigB-like"/>
    <property type="match status" value="1"/>
</dbReference>
<keyword evidence="3" id="KW-1185">Reference proteome</keyword>
<feature type="domain" description="Extradiol ring-cleavage dioxygenase class III enzyme subunit B" evidence="1">
    <location>
        <begin position="62"/>
        <end position="316"/>
    </location>
</feature>
<dbReference type="GO" id="GO:0008198">
    <property type="term" value="F:ferrous iron binding"/>
    <property type="evidence" value="ECO:0007669"/>
    <property type="project" value="InterPro"/>
</dbReference>
<dbReference type="EMBL" id="UWPJ01000008">
    <property type="protein sequence ID" value="VCU68856.1"/>
    <property type="molecule type" value="Genomic_DNA"/>
</dbReference>
<dbReference type="AlphaFoldDB" id="A0A3P4AZT6"/>
<dbReference type="SUPFAM" id="SSF53213">
    <property type="entry name" value="LigB-like"/>
    <property type="match status" value="1"/>
</dbReference>
<keyword evidence="2" id="KW-0223">Dioxygenase</keyword>
<proteinExistence type="predicted"/>
<dbReference type="CDD" id="cd07366">
    <property type="entry name" value="3MGA_Dioxygenase"/>
    <property type="match status" value="1"/>
</dbReference>
<accession>A0A3P4AZT6</accession>
<dbReference type="Pfam" id="PF02900">
    <property type="entry name" value="LigB"/>
    <property type="match status" value="1"/>
</dbReference>
<dbReference type="OrthoDB" id="8673673at2"/>
<dbReference type="Proteomes" id="UP000277294">
    <property type="component" value="Unassembled WGS sequence"/>
</dbReference>
<keyword evidence="2" id="KW-0560">Oxidoreductase</keyword>
<dbReference type="EC" id="1.13.11.8" evidence="2"/>